<proteinExistence type="predicted"/>
<organism evidence="1 2">
    <name type="scientific">Nonomuraea bangladeshensis</name>
    <dbReference type="NCBI Taxonomy" id="404385"/>
    <lineage>
        <taxon>Bacteria</taxon>
        <taxon>Bacillati</taxon>
        <taxon>Actinomycetota</taxon>
        <taxon>Actinomycetes</taxon>
        <taxon>Streptosporangiales</taxon>
        <taxon>Streptosporangiaceae</taxon>
        <taxon>Nonomuraea</taxon>
    </lineage>
</organism>
<keyword evidence="2" id="KW-1185">Reference proteome</keyword>
<gene>
    <name evidence="1" type="ORF">AB0K40_09810</name>
</gene>
<dbReference type="EMBL" id="JBFARM010000003">
    <property type="protein sequence ID" value="MEV4285787.1"/>
    <property type="molecule type" value="Genomic_DNA"/>
</dbReference>
<sequence>MDGKDNDEIVTGTAHQVFGLLEPALTDYAVRPVRWHEPVSSSG</sequence>
<dbReference type="Proteomes" id="UP001552427">
    <property type="component" value="Unassembled WGS sequence"/>
</dbReference>
<name>A0ABV3GZT4_9ACTN</name>
<evidence type="ECO:0000313" key="2">
    <source>
        <dbReference type="Proteomes" id="UP001552427"/>
    </source>
</evidence>
<comment type="caution">
    <text evidence="1">The sequence shown here is derived from an EMBL/GenBank/DDBJ whole genome shotgun (WGS) entry which is preliminary data.</text>
</comment>
<reference evidence="1 2" key="1">
    <citation type="submission" date="2024-06" db="EMBL/GenBank/DDBJ databases">
        <title>The Natural Products Discovery Center: Release of the First 8490 Sequenced Strains for Exploring Actinobacteria Biosynthetic Diversity.</title>
        <authorList>
            <person name="Kalkreuter E."/>
            <person name="Kautsar S.A."/>
            <person name="Yang D."/>
            <person name="Bader C.D."/>
            <person name="Teijaro C.N."/>
            <person name="Fluegel L."/>
            <person name="Davis C.M."/>
            <person name="Simpson J.R."/>
            <person name="Lauterbach L."/>
            <person name="Steele A.D."/>
            <person name="Gui C."/>
            <person name="Meng S."/>
            <person name="Li G."/>
            <person name="Viehrig K."/>
            <person name="Ye F."/>
            <person name="Su P."/>
            <person name="Kiefer A.F."/>
            <person name="Nichols A."/>
            <person name="Cepeda A.J."/>
            <person name="Yan W."/>
            <person name="Fan B."/>
            <person name="Jiang Y."/>
            <person name="Adhikari A."/>
            <person name="Zheng C.-J."/>
            <person name="Schuster L."/>
            <person name="Cowan T.M."/>
            <person name="Smanski M.J."/>
            <person name="Chevrette M.G."/>
            <person name="De Carvalho L.P.S."/>
            <person name="Shen B."/>
        </authorList>
    </citation>
    <scope>NUCLEOTIDE SEQUENCE [LARGE SCALE GENOMIC DNA]</scope>
    <source>
        <strain evidence="1 2">NPDC049574</strain>
    </source>
</reference>
<dbReference type="RefSeq" id="WP_364446918.1">
    <property type="nucleotide sequence ID" value="NZ_JBFARM010000003.1"/>
</dbReference>
<accession>A0ABV3GZT4</accession>
<evidence type="ECO:0000313" key="1">
    <source>
        <dbReference type="EMBL" id="MEV4285787.1"/>
    </source>
</evidence>
<protein>
    <submittedName>
        <fullName evidence="1">Uncharacterized protein</fullName>
    </submittedName>
</protein>